<dbReference type="PANTHER" id="PTHR20854">
    <property type="entry name" value="INOSITOL MONOPHOSPHATASE"/>
    <property type="match status" value="1"/>
</dbReference>
<evidence type="ECO:0000313" key="8">
    <source>
        <dbReference type="Proteomes" id="UP001320972"/>
    </source>
</evidence>
<gene>
    <name evidence="7" type="ORF">OB955_01235</name>
</gene>
<dbReference type="PANTHER" id="PTHR20854:SF4">
    <property type="entry name" value="INOSITOL-1-MONOPHOSPHATASE-RELATED"/>
    <property type="match status" value="1"/>
</dbReference>
<dbReference type="SUPFAM" id="SSF56655">
    <property type="entry name" value="Carbohydrate phosphatase"/>
    <property type="match status" value="1"/>
</dbReference>
<evidence type="ECO:0000256" key="2">
    <source>
        <dbReference type="ARBA" id="ARBA00013093"/>
    </source>
</evidence>
<dbReference type="EMBL" id="JAOPKB010000001">
    <property type="protein sequence ID" value="MCU4971363.1"/>
    <property type="molecule type" value="Genomic_DNA"/>
</dbReference>
<dbReference type="Gene3D" id="3.30.540.10">
    <property type="entry name" value="Fructose-1,6-Bisphosphatase, subunit A, domain 1"/>
    <property type="match status" value="1"/>
</dbReference>
<dbReference type="Gene3D" id="3.40.190.80">
    <property type="match status" value="1"/>
</dbReference>
<keyword evidence="5" id="KW-0119">Carbohydrate metabolism</keyword>
<protein>
    <recommendedName>
        <fullName evidence="2">fructose-bisphosphatase</fullName>
        <ecNumber evidence="2">3.1.3.11</ecNumber>
    </recommendedName>
</protein>
<name>A0ABT2Q8X2_9EURY</name>
<dbReference type="InterPro" id="IPR000760">
    <property type="entry name" value="Inositol_monophosphatase-like"/>
</dbReference>
<reference evidence="7 8" key="1">
    <citation type="submission" date="2022-09" db="EMBL/GenBank/DDBJ databases">
        <title>Enrichment on poylsaccharides allowed isolation of novel metabolic and taxonomic groups of Haloarchaea.</title>
        <authorList>
            <person name="Sorokin D.Y."/>
            <person name="Elcheninov A.G."/>
            <person name="Khizhniak T.V."/>
            <person name="Kolganova T.V."/>
            <person name="Kublanov I.V."/>
        </authorList>
    </citation>
    <scope>NUCLEOTIDE SEQUENCE [LARGE SCALE GENOMIC DNA]</scope>
    <source>
        <strain evidence="7 8">AArc-m2/3/4</strain>
    </source>
</reference>
<keyword evidence="4" id="KW-0460">Magnesium</keyword>
<comment type="caution">
    <text evidence="7">The sequence shown here is derived from an EMBL/GenBank/DDBJ whole genome shotgun (WGS) entry which is preliminary data.</text>
</comment>
<comment type="catalytic activity">
    <reaction evidence="1">
        <text>beta-D-fructose 1,6-bisphosphate + H2O = beta-D-fructose 6-phosphate + phosphate</text>
        <dbReference type="Rhea" id="RHEA:11064"/>
        <dbReference type="ChEBI" id="CHEBI:15377"/>
        <dbReference type="ChEBI" id="CHEBI:32966"/>
        <dbReference type="ChEBI" id="CHEBI:43474"/>
        <dbReference type="ChEBI" id="CHEBI:57634"/>
        <dbReference type="EC" id="3.1.3.11"/>
    </reaction>
</comment>
<evidence type="ECO:0000256" key="1">
    <source>
        <dbReference type="ARBA" id="ARBA00001273"/>
    </source>
</evidence>
<comment type="similarity">
    <text evidence="6">Belongs to the inositol monophosphatase superfamily. FBPase class 4 family.</text>
</comment>
<evidence type="ECO:0000256" key="5">
    <source>
        <dbReference type="ARBA" id="ARBA00023277"/>
    </source>
</evidence>
<evidence type="ECO:0000313" key="7">
    <source>
        <dbReference type="EMBL" id="MCU4971363.1"/>
    </source>
</evidence>
<dbReference type="RefSeq" id="WP_338006766.1">
    <property type="nucleotide sequence ID" value="NZ_JAOPKB010000001.1"/>
</dbReference>
<dbReference type="EC" id="3.1.3.11" evidence="2"/>
<dbReference type="CDD" id="cd01637">
    <property type="entry name" value="IMPase_like"/>
    <property type="match status" value="1"/>
</dbReference>
<evidence type="ECO:0000256" key="3">
    <source>
        <dbReference type="ARBA" id="ARBA00022723"/>
    </source>
</evidence>
<keyword evidence="8" id="KW-1185">Reference proteome</keyword>
<evidence type="ECO:0000256" key="6">
    <source>
        <dbReference type="ARBA" id="ARBA00038103"/>
    </source>
</evidence>
<dbReference type="PROSITE" id="PS00630">
    <property type="entry name" value="IMP_2"/>
    <property type="match status" value="1"/>
</dbReference>
<dbReference type="InterPro" id="IPR020550">
    <property type="entry name" value="Inositol_monophosphatase_CS"/>
</dbReference>
<sequence length="282" mass="30006">MTFRSAVSTEVETETETETVTAAIEAARAAGSALEALDDPPTARPDEVTVTDVVTEASQDAADELVDVLETAFPDDAIYIQETLVHGESGTERAWVCDPLDGISQFAANGDEYAVSIALFDETAPILGVVYLPARDDLYTGVDGGDARKNGREVTTSDRRRLQTSTCVSGFDLGGRFLRGLEERGAAVVRQESAAVNLCALATGAADVVWEYDSYPWDVAGGLVVAEAAGAVAMDTAGNQFVPDRHPSRDHLPLLATTPALEADVREYASAFVREERDATDD</sequence>
<accession>A0ABT2Q8X2</accession>
<keyword evidence="3" id="KW-0479">Metal-binding</keyword>
<proteinExistence type="inferred from homology"/>
<dbReference type="Pfam" id="PF00459">
    <property type="entry name" value="Inositol_P"/>
    <property type="match status" value="1"/>
</dbReference>
<organism evidence="7 8">
    <name type="scientific">Natronoglomus mannanivorans</name>
    <dbReference type="NCBI Taxonomy" id="2979990"/>
    <lineage>
        <taxon>Archaea</taxon>
        <taxon>Methanobacteriati</taxon>
        <taxon>Methanobacteriota</taxon>
        <taxon>Stenosarchaea group</taxon>
        <taxon>Halobacteria</taxon>
        <taxon>Halobacteriales</taxon>
        <taxon>Natrialbaceae</taxon>
        <taxon>Natronoglomus</taxon>
    </lineage>
</organism>
<evidence type="ECO:0000256" key="4">
    <source>
        <dbReference type="ARBA" id="ARBA00022842"/>
    </source>
</evidence>
<dbReference type="PRINTS" id="PR00377">
    <property type="entry name" value="IMPHPHTASES"/>
</dbReference>
<dbReference type="Proteomes" id="UP001320972">
    <property type="component" value="Unassembled WGS sequence"/>
</dbReference>